<gene>
    <name evidence="3" type="ORF">PCOR1329_LOCUS2573</name>
</gene>
<evidence type="ECO:0000256" key="2">
    <source>
        <dbReference type="SAM" id="SignalP"/>
    </source>
</evidence>
<evidence type="ECO:0008006" key="5">
    <source>
        <dbReference type="Google" id="ProtNLM"/>
    </source>
</evidence>
<evidence type="ECO:0000256" key="1">
    <source>
        <dbReference type="SAM" id="Phobius"/>
    </source>
</evidence>
<feature type="transmembrane region" description="Helical" evidence="1">
    <location>
        <begin position="147"/>
        <end position="170"/>
    </location>
</feature>
<protein>
    <recommendedName>
        <fullName evidence="5">H(+)-exporting diphosphatase</fullName>
    </recommendedName>
</protein>
<sequence>MSLAYIVSTASLVLAVLFVIGGVQSGGAIFDTCNQGVLAISAISYDQCREMGNSIAAMGASHATFLSGLLVIARAEATLFLGMGWEPELSTRLLSFTRARRRWQSCISSTQCGPSPCASYTHAALEYCLIRPLTPMSTLFSTPRICFFIVPLTGSFGAVFCTAFFLLLLCRQPPERAEGHVNRRLCVDATDAG</sequence>
<evidence type="ECO:0000313" key="4">
    <source>
        <dbReference type="Proteomes" id="UP001189429"/>
    </source>
</evidence>
<keyword evidence="1" id="KW-0472">Membrane</keyword>
<dbReference type="EMBL" id="CAUYUJ010000654">
    <property type="protein sequence ID" value="CAK0791771.1"/>
    <property type="molecule type" value="Genomic_DNA"/>
</dbReference>
<keyword evidence="4" id="KW-1185">Reference proteome</keyword>
<keyword evidence="1" id="KW-0812">Transmembrane</keyword>
<evidence type="ECO:0000313" key="3">
    <source>
        <dbReference type="EMBL" id="CAK0791771.1"/>
    </source>
</evidence>
<name>A0ABN9PG81_9DINO</name>
<dbReference type="Proteomes" id="UP001189429">
    <property type="component" value="Unassembled WGS sequence"/>
</dbReference>
<accession>A0ABN9PG81</accession>
<organism evidence="3 4">
    <name type="scientific">Prorocentrum cordatum</name>
    <dbReference type="NCBI Taxonomy" id="2364126"/>
    <lineage>
        <taxon>Eukaryota</taxon>
        <taxon>Sar</taxon>
        <taxon>Alveolata</taxon>
        <taxon>Dinophyceae</taxon>
        <taxon>Prorocentrales</taxon>
        <taxon>Prorocentraceae</taxon>
        <taxon>Prorocentrum</taxon>
    </lineage>
</organism>
<keyword evidence="1" id="KW-1133">Transmembrane helix</keyword>
<proteinExistence type="predicted"/>
<keyword evidence="2" id="KW-0732">Signal</keyword>
<feature type="chain" id="PRO_5046610078" description="H(+)-exporting diphosphatase" evidence="2">
    <location>
        <begin position="26"/>
        <end position="193"/>
    </location>
</feature>
<reference evidence="3" key="1">
    <citation type="submission" date="2023-10" db="EMBL/GenBank/DDBJ databases">
        <authorList>
            <person name="Chen Y."/>
            <person name="Shah S."/>
            <person name="Dougan E. K."/>
            <person name="Thang M."/>
            <person name="Chan C."/>
        </authorList>
    </citation>
    <scope>NUCLEOTIDE SEQUENCE [LARGE SCALE GENOMIC DNA]</scope>
</reference>
<comment type="caution">
    <text evidence="3">The sequence shown here is derived from an EMBL/GenBank/DDBJ whole genome shotgun (WGS) entry which is preliminary data.</text>
</comment>
<feature type="signal peptide" evidence="2">
    <location>
        <begin position="1"/>
        <end position="25"/>
    </location>
</feature>